<evidence type="ECO:0000313" key="3">
    <source>
        <dbReference type="Proteomes" id="UP000677228"/>
    </source>
</evidence>
<evidence type="ECO:0000313" key="2">
    <source>
        <dbReference type="EMBL" id="CAF3625806.1"/>
    </source>
</evidence>
<proteinExistence type="predicted"/>
<comment type="caution">
    <text evidence="1">The sequence shown here is derived from an EMBL/GenBank/DDBJ whole genome shotgun (WGS) entry which is preliminary data.</text>
</comment>
<sequence>RPNSYRGGQRGGRGGGGR</sequence>
<feature type="non-terminal residue" evidence="1">
    <location>
        <position position="1"/>
    </location>
</feature>
<organism evidence="1 3">
    <name type="scientific">Didymodactylos carnosus</name>
    <dbReference type="NCBI Taxonomy" id="1234261"/>
    <lineage>
        <taxon>Eukaryota</taxon>
        <taxon>Metazoa</taxon>
        <taxon>Spiralia</taxon>
        <taxon>Gnathifera</taxon>
        <taxon>Rotifera</taxon>
        <taxon>Eurotatoria</taxon>
        <taxon>Bdelloidea</taxon>
        <taxon>Philodinida</taxon>
        <taxon>Philodinidae</taxon>
        <taxon>Didymodactylos</taxon>
    </lineage>
</organism>
<dbReference type="EMBL" id="CAJNOK010002020">
    <property type="protein sequence ID" value="CAF0840882.1"/>
    <property type="molecule type" value="Genomic_DNA"/>
</dbReference>
<dbReference type="AlphaFoldDB" id="A0A8S2CZ99"/>
<dbReference type="Proteomes" id="UP000682733">
    <property type="component" value="Unassembled WGS sequence"/>
</dbReference>
<protein>
    <submittedName>
        <fullName evidence="1">Uncharacterized protein</fullName>
    </submittedName>
</protein>
<name>A0A8S2CZ99_9BILA</name>
<reference evidence="1" key="1">
    <citation type="submission" date="2021-02" db="EMBL/GenBank/DDBJ databases">
        <authorList>
            <person name="Nowell W R."/>
        </authorList>
    </citation>
    <scope>NUCLEOTIDE SEQUENCE</scope>
</reference>
<accession>A0A8S2CZ99</accession>
<evidence type="ECO:0000313" key="1">
    <source>
        <dbReference type="EMBL" id="CAF0840882.1"/>
    </source>
</evidence>
<dbReference type="Proteomes" id="UP000677228">
    <property type="component" value="Unassembled WGS sequence"/>
</dbReference>
<dbReference type="EMBL" id="CAJOBA010002020">
    <property type="protein sequence ID" value="CAF3625806.1"/>
    <property type="molecule type" value="Genomic_DNA"/>
</dbReference>
<gene>
    <name evidence="1" type="ORF">OVA965_LOCUS6636</name>
    <name evidence="2" type="ORF">TMI583_LOCUS6632</name>
</gene>